<dbReference type="GO" id="GO:0009116">
    <property type="term" value="P:nucleoside metabolic process"/>
    <property type="evidence" value="ECO:0007669"/>
    <property type="project" value="InterPro"/>
</dbReference>
<organism evidence="1 2">
    <name type="scientific">Colletotrichum asianum</name>
    <dbReference type="NCBI Taxonomy" id="702518"/>
    <lineage>
        <taxon>Eukaryota</taxon>
        <taxon>Fungi</taxon>
        <taxon>Dikarya</taxon>
        <taxon>Ascomycota</taxon>
        <taxon>Pezizomycotina</taxon>
        <taxon>Sordariomycetes</taxon>
        <taxon>Hypocreomycetidae</taxon>
        <taxon>Glomerellales</taxon>
        <taxon>Glomerellaceae</taxon>
        <taxon>Colletotrichum</taxon>
        <taxon>Colletotrichum gloeosporioides species complex</taxon>
    </lineage>
</organism>
<dbReference type="Gene3D" id="3.40.50.1580">
    <property type="entry name" value="Nucleoside phosphorylase domain"/>
    <property type="match status" value="1"/>
</dbReference>
<proteinExistence type="predicted"/>
<name>A0A8H3ZRS2_9PEZI</name>
<dbReference type="InterPro" id="IPR035994">
    <property type="entry name" value="Nucleoside_phosphorylase_sf"/>
</dbReference>
<dbReference type="Proteomes" id="UP000434172">
    <property type="component" value="Unassembled WGS sequence"/>
</dbReference>
<reference evidence="1 2" key="1">
    <citation type="submission" date="2019-12" db="EMBL/GenBank/DDBJ databases">
        <title>A genome sequence resource for the geographically widespread anthracnose pathogen Colletotrichum asianum.</title>
        <authorList>
            <person name="Meng Y."/>
        </authorList>
    </citation>
    <scope>NUCLEOTIDE SEQUENCE [LARGE SCALE GENOMIC DNA]</scope>
    <source>
        <strain evidence="1 2">ICMP 18580</strain>
    </source>
</reference>
<keyword evidence="2" id="KW-1185">Reference proteome</keyword>
<gene>
    <name evidence="1" type="ORF">GQ607_009025</name>
</gene>
<evidence type="ECO:0000313" key="1">
    <source>
        <dbReference type="EMBL" id="KAF0323816.1"/>
    </source>
</evidence>
<accession>A0A8H3ZRS2</accession>
<evidence type="ECO:0000313" key="2">
    <source>
        <dbReference type="Proteomes" id="UP000434172"/>
    </source>
</evidence>
<dbReference type="AlphaFoldDB" id="A0A8H3ZRS2"/>
<dbReference type="GO" id="GO:0003824">
    <property type="term" value="F:catalytic activity"/>
    <property type="evidence" value="ECO:0007669"/>
    <property type="project" value="InterPro"/>
</dbReference>
<comment type="caution">
    <text evidence="1">The sequence shown here is derived from an EMBL/GenBank/DDBJ whole genome shotgun (WGS) entry which is preliminary data.</text>
</comment>
<dbReference type="OrthoDB" id="1577640at2759"/>
<protein>
    <submittedName>
        <fullName evidence="1">Ankyrin repeat protein</fullName>
    </submittedName>
</protein>
<sequence length="75" mass="8560">MELAAARTFLDKQHPTLEAVARNDYNSYTLGIMGKHNVIIAILPKREYGIIAAAIITRDLVYTFPNIYIKFNSWC</sequence>
<dbReference type="EMBL" id="WOWK01000049">
    <property type="protein sequence ID" value="KAF0323816.1"/>
    <property type="molecule type" value="Genomic_DNA"/>
</dbReference>